<name>A0ABR2LJX6_9ASPA</name>
<organism evidence="1 2">
    <name type="scientific">Platanthera guangdongensis</name>
    <dbReference type="NCBI Taxonomy" id="2320717"/>
    <lineage>
        <taxon>Eukaryota</taxon>
        <taxon>Viridiplantae</taxon>
        <taxon>Streptophyta</taxon>
        <taxon>Embryophyta</taxon>
        <taxon>Tracheophyta</taxon>
        <taxon>Spermatophyta</taxon>
        <taxon>Magnoliopsida</taxon>
        <taxon>Liliopsida</taxon>
        <taxon>Asparagales</taxon>
        <taxon>Orchidaceae</taxon>
        <taxon>Orchidoideae</taxon>
        <taxon>Orchideae</taxon>
        <taxon>Orchidinae</taxon>
        <taxon>Platanthera</taxon>
    </lineage>
</organism>
<evidence type="ECO:0000313" key="1">
    <source>
        <dbReference type="EMBL" id="KAK8941867.1"/>
    </source>
</evidence>
<gene>
    <name evidence="1" type="ORF">KSP40_PGU016473</name>
</gene>
<comment type="caution">
    <text evidence="1">The sequence shown here is derived from an EMBL/GenBank/DDBJ whole genome shotgun (WGS) entry which is preliminary data.</text>
</comment>
<reference evidence="1 2" key="1">
    <citation type="journal article" date="2022" name="Nat. Plants">
        <title>Genomes of leafy and leafless Platanthera orchids illuminate the evolution of mycoheterotrophy.</title>
        <authorList>
            <person name="Li M.H."/>
            <person name="Liu K.W."/>
            <person name="Li Z."/>
            <person name="Lu H.C."/>
            <person name="Ye Q.L."/>
            <person name="Zhang D."/>
            <person name="Wang J.Y."/>
            <person name="Li Y.F."/>
            <person name="Zhong Z.M."/>
            <person name="Liu X."/>
            <person name="Yu X."/>
            <person name="Liu D.K."/>
            <person name="Tu X.D."/>
            <person name="Liu B."/>
            <person name="Hao Y."/>
            <person name="Liao X.Y."/>
            <person name="Jiang Y.T."/>
            <person name="Sun W.H."/>
            <person name="Chen J."/>
            <person name="Chen Y.Q."/>
            <person name="Ai Y."/>
            <person name="Zhai J.W."/>
            <person name="Wu S.S."/>
            <person name="Zhou Z."/>
            <person name="Hsiao Y.Y."/>
            <person name="Wu W.L."/>
            <person name="Chen Y.Y."/>
            <person name="Lin Y.F."/>
            <person name="Hsu J.L."/>
            <person name="Li C.Y."/>
            <person name="Wang Z.W."/>
            <person name="Zhao X."/>
            <person name="Zhong W.Y."/>
            <person name="Ma X.K."/>
            <person name="Ma L."/>
            <person name="Huang J."/>
            <person name="Chen G.Z."/>
            <person name="Huang M.Z."/>
            <person name="Huang L."/>
            <person name="Peng D.H."/>
            <person name="Luo Y.B."/>
            <person name="Zou S.Q."/>
            <person name="Chen S.P."/>
            <person name="Lan S."/>
            <person name="Tsai W.C."/>
            <person name="Van de Peer Y."/>
            <person name="Liu Z.J."/>
        </authorList>
    </citation>
    <scope>NUCLEOTIDE SEQUENCE [LARGE SCALE GENOMIC DNA]</scope>
    <source>
        <strain evidence="1">Lor288</strain>
    </source>
</reference>
<dbReference type="PANTHER" id="PTHR31818:SF3">
    <property type="entry name" value="O-FUCOSYLTRANSFERASE 29"/>
    <property type="match status" value="1"/>
</dbReference>
<keyword evidence="2" id="KW-1185">Reference proteome</keyword>
<proteinExistence type="predicted"/>
<protein>
    <submittedName>
        <fullName evidence="1">Uncharacterized protein</fullName>
    </submittedName>
</protein>
<evidence type="ECO:0000313" key="2">
    <source>
        <dbReference type="Proteomes" id="UP001412067"/>
    </source>
</evidence>
<sequence>MSLLISIEQQSFFCFFFYDEVSMIADDLGDVRLEESWKKLSSLFKVCNKMDWSVFTSKVKLHQRGFMGEPNEMRMGRGEFHEYLCSCICQNPEIHPTDLEIAETRRCSK</sequence>
<accession>A0ABR2LJX6</accession>
<dbReference type="Proteomes" id="UP001412067">
    <property type="component" value="Unassembled WGS sequence"/>
</dbReference>
<dbReference type="PANTHER" id="PTHR31818">
    <property type="entry name" value="O-FUCOSYLTRANSFERASE 16"/>
    <property type="match status" value="1"/>
</dbReference>
<dbReference type="EMBL" id="JBBWWR010000019">
    <property type="protein sequence ID" value="KAK8941867.1"/>
    <property type="molecule type" value="Genomic_DNA"/>
</dbReference>